<evidence type="ECO:0000313" key="15">
    <source>
        <dbReference type="EMBL" id="CAF1074929.1"/>
    </source>
</evidence>
<evidence type="ECO:0000256" key="5">
    <source>
        <dbReference type="ARBA" id="ARBA00022741"/>
    </source>
</evidence>
<dbReference type="InterPro" id="IPR014729">
    <property type="entry name" value="Rossmann-like_a/b/a_fold"/>
</dbReference>
<dbReference type="Gene3D" id="3.40.50.620">
    <property type="entry name" value="HUPs"/>
    <property type="match status" value="1"/>
</dbReference>
<protein>
    <recommendedName>
        <fullName evidence="9">Leucyl-tRNA synthetase</fullName>
        <ecNumber evidence="2">3.1.1.96</ecNumber>
        <ecNumber evidence="3">6.1.1.4</ecNumber>
    </recommendedName>
</protein>
<dbReference type="InterPro" id="IPR023509">
    <property type="entry name" value="DTD-like_sf"/>
</dbReference>
<keyword evidence="4" id="KW-0436">Ligase</keyword>
<keyword evidence="7" id="KW-0648">Protein biosynthesis</keyword>
<evidence type="ECO:0000256" key="2">
    <source>
        <dbReference type="ARBA" id="ARBA00013056"/>
    </source>
</evidence>
<dbReference type="SUPFAM" id="SSF47323">
    <property type="entry name" value="Anticodon-binding domain of a subclass of class I aminoacyl-tRNA synthetases"/>
    <property type="match status" value="1"/>
</dbReference>
<dbReference type="Pfam" id="PF08264">
    <property type="entry name" value="Anticodon_1"/>
    <property type="match status" value="1"/>
</dbReference>
<dbReference type="NCBIfam" id="TIGR00395">
    <property type="entry name" value="leuS_arch"/>
    <property type="match status" value="1"/>
</dbReference>
<proteinExistence type="inferred from homology"/>
<dbReference type="Proteomes" id="UP000663882">
    <property type="component" value="Unassembled WGS sequence"/>
</dbReference>
<dbReference type="GO" id="GO:0005524">
    <property type="term" value="F:ATP binding"/>
    <property type="evidence" value="ECO:0007669"/>
    <property type="project" value="UniProtKB-KW"/>
</dbReference>
<reference evidence="15" key="1">
    <citation type="submission" date="2021-02" db="EMBL/GenBank/DDBJ databases">
        <authorList>
            <person name="Nowell W R."/>
        </authorList>
    </citation>
    <scope>NUCLEOTIDE SEQUENCE</scope>
</reference>
<evidence type="ECO:0000256" key="10">
    <source>
        <dbReference type="ARBA" id="ARBA00047676"/>
    </source>
</evidence>
<dbReference type="InterPro" id="IPR013155">
    <property type="entry name" value="M/V/L/I-tRNA-synth_anticd-bd"/>
</dbReference>
<evidence type="ECO:0000256" key="4">
    <source>
        <dbReference type="ARBA" id="ARBA00022598"/>
    </source>
</evidence>
<dbReference type="SUPFAM" id="SSF50677">
    <property type="entry name" value="ValRS/IleRS/LeuRS editing domain"/>
    <property type="match status" value="1"/>
</dbReference>
<dbReference type="GO" id="GO:0005737">
    <property type="term" value="C:cytoplasm"/>
    <property type="evidence" value="ECO:0007669"/>
    <property type="project" value="InterPro"/>
</dbReference>
<evidence type="ECO:0000256" key="6">
    <source>
        <dbReference type="ARBA" id="ARBA00022840"/>
    </source>
</evidence>
<dbReference type="GO" id="GO:0006429">
    <property type="term" value="P:leucyl-tRNA aminoacylation"/>
    <property type="evidence" value="ECO:0007669"/>
    <property type="project" value="InterPro"/>
</dbReference>
<dbReference type="GO" id="GO:0051499">
    <property type="term" value="F:D-aminoacyl-tRNA deacylase activity"/>
    <property type="evidence" value="ECO:0007669"/>
    <property type="project" value="UniProtKB-EC"/>
</dbReference>
<dbReference type="Gene3D" id="3.50.80.10">
    <property type="entry name" value="D-tyrosyl-tRNA(Tyr) deacylase"/>
    <property type="match status" value="1"/>
</dbReference>
<dbReference type="InterPro" id="IPR003732">
    <property type="entry name" value="Daa-tRNA_deacyls_DTD"/>
</dbReference>
<evidence type="ECO:0000256" key="1">
    <source>
        <dbReference type="ARBA" id="ARBA00005594"/>
    </source>
</evidence>
<comment type="catalytic activity">
    <reaction evidence="11">
        <text>a D-aminoacyl-tRNA + H2O = a tRNA + a D-alpha-amino acid + H(+)</text>
        <dbReference type="Rhea" id="RHEA:13953"/>
        <dbReference type="Rhea" id="RHEA-COMP:10123"/>
        <dbReference type="Rhea" id="RHEA-COMP:10124"/>
        <dbReference type="ChEBI" id="CHEBI:15377"/>
        <dbReference type="ChEBI" id="CHEBI:15378"/>
        <dbReference type="ChEBI" id="CHEBI:59871"/>
        <dbReference type="ChEBI" id="CHEBI:78442"/>
        <dbReference type="ChEBI" id="CHEBI:79333"/>
        <dbReference type="EC" id="3.1.1.96"/>
    </reaction>
</comment>
<name>A0A814M511_9BILA</name>
<feature type="domain" description="Methionyl/Valyl/Leucyl/Isoleucyl-tRNA synthetase anticodon-binding" evidence="13">
    <location>
        <begin position="882"/>
        <end position="1010"/>
    </location>
</feature>
<organism evidence="15 16">
    <name type="scientific">Rotaria sordida</name>
    <dbReference type="NCBI Taxonomy" id="392033"/>
    <lineage>
        <taxon>Eukaryota</taxon>
        <taxon>Metazoa</taxon>
        <taxon>Spiralia</taxon>
        <taxon>Gnathifera</taxon>
        <taxon>Rotifera</taxon>
        <taxon>Eurotatoria</taxon>
        <taxon>Bdelloidea</taxon>
        <taxon>Philodinida</taxon>
        <taxon>Philodinidae</taxon>
        <taxon>Rotaria</taxon>
    </lineage>
</organism>
<dbReference type="AlphaFoldDB" id="A0A814M511"/>
<evidence type="ECO:0000259" key="13">
    <source>
        <dbReference type="Pfam" id="PF08264"/>
    </source>
</evidence>
<dbReference type="Pfam" id="PF00133">
    <property type="entry name" value="tRNA-synt_1"/>
    <property type="match status" value="1"/>
</dbReference>
<dbReference type="PANTHER" id="PTHR45794:SF1">
    <property type="entry name" value="LEUCINE--TRNA LIGASE, CYTOPLASMIC"/>
    <property type="match status" value="1"/>
</dbReference>
<dbReference type="EC" id="6.1.1.4" evidence="3"/>
<dbReference type="NCBIfam" id="NF008957">
    <property type="entry name" value="PRK12300.1"/>
    <property type="match status" value="1"/>
</dbReference>
<dbReference type="Gene3D" id="3.90.740.10">
    <property type="entry name" value="Valyl/Leucyl/Isoleucyl-tRNA synthetase, editing domain"/>
    <property type="match status" value="1"/>
</dbReference>
<evidence type="ECO:0000259" key="14">
    <source>
        <dbReference type="Pfam" id="PF24810"/>
    </source>
</evidence>
<keyword evidence="8" id="KW-0030">Aminoacyl-tRNA synthetase</keyword>
<evidence type="ECO:0000256" key="11">
    <source>
        <dbReference type="ARBA" id="ARBA00048018"/>
    </source>
</evidence>
<dbReference type="OrthoDB" id="10249672at2759"/>
<dbReference type="InterPro" id="IPR002300">
    <property type="entry name" value="aa-tRNA-synth_Ia"/>
</dbReference>
<evidence type="ECO:0000256" key="3">
    <source>
        <dbReference type="ARBA" id="ARBA00013164"/>
    </source>
</evidence>
<dbReference type="EMBL" id="CAJNOO010000988">
    <property type="protein sequence ID" value="CAF1074929.1"/>
    <property type="molecule type" value="Genomic_DNA"/>
</dbReference>
<dbReference type="InterPro" id="IPR004493">
    <property type="entry name" value="Leu-tRNA-synth_Ia_arc/euk"/>
</dbReference>
<keyword evidence="6" id="KW-0067">ATP-binding</keyword>
<dbReference type="GO" id="GO:0004823">
    <property type="term" value="F:leucine-tRNA ligase activity"/>
    <property type="evidence" value="ECO:0007669"/>
    <property type="project" value="UniProtKB-EC"/>
</dbReference>
<dbReference type="PANTHER" id="PTHR45794">
    <property type="entry name" value="LEUCYL-TRNA SYNTHETASE"/>
    <property type="match status" value="1"/>
</dbReference>
<evidence type="ECO:0000259" key="12">
    <source>
        <dbReference type="Pfam" id="PF00133"/>
    </source>
</evidence>
<accession>A0A814M511</accession>
<keyword evidence="5" id="KW-0547">Nucleotide-binding</keyword>
<evidence type="ECO:0000313" key="16">
    <source>
        <dbReference type="Proteomes" id="UP000663882"/>
    </source>
</evidence>
<dbReference type="EC" id="3.1.1.96" evidence="2"/>
<feature type="domain" description="Aminoacyl-tRNA synthetase class Ia" evidence="12">
    <location>
        <begin position="249"/>
        <end position="829"/>
    </location>
</feature>
<feature type="domain" description="Leucine--tRNA ligase RagD-binding" evidence="14">
    <location>
        <begin position="1021"/>
        <end position="1083"/>
    </location>
</feature>
<dbReference type="InterPro" id="IPR009080">
    <property type="entry name" value="tRNAsynth_Ia_anticodon-bd"/>
</dbReference>
<dbReference type="Pfam" id="PF02580">
    <property type="entry name" value="Tyr_Deacylase"/>
    <property type="match status" value="1"/>
</dbReference>
<dbReference type="Gene3D" id="1.10.730.10">
    <property type="entry name" value="Isoleucyl-tRNA Synthetase, Domain 1"/>
    <property type="match status" value="1"/>
</dbReference>
<dbReference type="CDD" id="cd07959">
    <property type="entry name" value="Anticodon_Ia_Leu_AEc"/>
    <property type="match status" value="1"/>
</dbReference>
<comment type="similarity">
    <text evidence="1">Belongs to the class-I aminoacyl-tRNA synthetase family.</text>
</comment>
<dbReference type="FunFam" id="3.90.740.10:FF:000001">
    <property type="entry name" value="Leucine--tRNA ligase, cytoplasmic"/>
    <property type="match status" value="1"/>
</dbReference>
<evidence type="ECO:0000256" key="8">
    <source>
        <dbReference type="ARBA" id="ARBA00023146"/>
    </source>
</evidence>
<sequence>MRALIQRVLRSSVHVDDQIVNNVERGLCIFIGIQSDDDISDLEYIIKKILTIKLWPNGDKPWAQSVVDLDLSLLCISQFTLHALTAKGARPDFHLSMSSEQSKQIYEQLINRLKQEYKRILCTNKENINTNISVKFTTGYQRLKGKHCLFPFGFHATGMPIPAGADKLKREIEEFGFPPQFPIEKEEDESEQILNINGVSNDTKIDNKAKGKKSKAIAKTGSEKYQWEIMRSIGIESDDEIKKFTDPQYWLTYFPPHVEQDLQMMGLKVDWRRSFVTTDFNPYYDSFIQWQFHHLKQGGKIRFGKRYTIYSPKDNQPCMDHDRSSGEGVLPQEYTLIKLRIQDDFIPDKLKNHSTLDGVYLVAATLRPETMYGQTNCWLHPNISYIAIPTRDHGIFICTRRAARNLSHQDFTHEHGKFTILAEFLGSELFGLPLEAPLSSYKTIYVLPMLTIKEDKGTGVVTSVPSDSADDYAALFDLKKKVQMREKYSIKESMILPFDPVPIIYVEPYGNLPAITVYEKFNIQSQHDYEKLARAKDEIYKKSFYDGILLTGKYQQQKVIDVKKFIRDDLITSKQACIYYEPENKVKSRSGDEGIVALCDQWFIDYRNESWKEEARHVLQQLNVFSDETRQNFEATFDWLHEHACSRSYGLGTRLPWDKQYFIESLSDSTIYMAYYTVAHLLQSSYDGHQNGSANISPSEMTIDVWDYIFFVDKSYSSLKTNISKEILDRLRNEFQYWYPVDLRSSGKDLIPNHLTFTLYNHVAIWPKKEDNRWPKAFRANGHLFLNGEKMSKSTGNFMTLIQAIERFSADGMRLTLADGGDSIEDANFDEQNAEAQLLRLYTFIEWVKEVLNISSSQTNTQSTDQKSNDGKYENKSMNYFDRVFESEINQAIKLTEEAYENMLYKEVLKHGFFQLQNSRDNYRELCSGIEQMNISLIKRFIEVQTLLLAPICPHICDYVYQLLYPNKSIMEAKWPISGKIDQSLIDSCNYLLNTVRYFRNRSKILTTQQNKKYDEAIIYVARDYPQWQIFIINQLKIIFKENLSFPDNKILSSYFKDRQEIDIKYTKKVMPFVTYCQQLVKEANNNINVLDQHLTFNEYEILIHNQQYIQRSLKLNQLQIKLINDEHTENINNLDDIIPGKPLIQFFSKSSINEPLSSELNKQKDEIK</sequence>
<dbReference type="Pfam" id="PF24810">
    <property type="entry name" value="RBD_LARS1"/>
    <property type="match status" value="1"/>
</dbReference>
<dbReference type="InterPro" id="IPR055416">
    <property type="entry name" value="RBD_LARS1"/>
</dbReference>
<dbReference type="SUPFAM" id="SSF69500">
    <property type="entry name" value="DTD-like"/>
    <property type="match status" value="1"/>
</dbReference>
<evidence type="ECO:0000256" key="9">
    <source>
        <dbReference type="ARBA" id="ARBA00030520"/>
    </source>
</evidence>
<dbReference type="SUPFAM" id="SSF52374">
    <property type="entry name" value="Nucleotidylyl transferase"/>
    <property type="match status" value="1"/>
</dbReference>
<dbReference type="InterPro" id="IPR009008">
    <property type="entry name" value="Val/Leu/Ile-tRNA-synth_edit"/>
</dbReference>
<evidence type="ECO:0000256" key="7">
    <source>
        <dbReference type="ARBA" id="ARBA00022917"/>
    </source>
</evidence>
<gene>
    <name evidence="15" type="ORF">RFH988_LOCUS17971</name>
</gene>
<comment type="caution">
    <text evidence="15">The sequence shown here is derived from an EMBL/GenBank/DDBJ whole genome shotgun (WGS) entry which is preliminary data.</text>
</comment>
<comment type="catalytic activity">
    <reaction evidence="10">
        <text>glycyl-tRNA(Ala) + H2O = tRNA(Ala) + glycine + H(+)</text>
        <dbReference type="Rhea" id="RHEA:53744"/>
        <dbReference type="Rhea" id="RHEA-COMP:9657"/>
        <dbReference type="Rhea" id="RHEA-COMP:13640"/>
        <dbReference type="ChEBI" id="CHEBI:15377"/>
        <dbReference type="ChEBI" id="CHEBI:15378"/>
        <dbReference type="ChEBI" id="CHEBI:57305"/>
        <dbReference type="ChEBI" id="CHEBI:78442"/>
        <dbReference type="ChEBI" id="CHEBI:78522"/>
        <dbReference type="EC" id="3.1.1.96"/>
    </reaction>
</comment>